<evidence type="ECO:0000313" key="5">
    <source>
        <dbReference type="Proteomes" id="UP000031561"/>
    </source>
</evidence>
<keyword evidence="4" id="KW-0614">Plasmid</keyword>
<dbReference type="Proteomes" id="UP000031561">
    <property type="component" value="Unassembled WGS sequence"/>
</dbReference>
<dbReference type="EMBL" id="JTHE03000057">
    <property type="protein sequence ID" value="MCM1983161.1"/>
    <property type="molecule type" value="Genomic_DNA"/>
</dbReference>
<dbReference type="InterPro" id="IPR012337">
    <property type="entry name" value="RNaseH-like_sf"/>
</dbReference>
<feature type="domain" description="Piwi" evidence="3">
    <location>
        <begin position="428"/>
        <end position="699"/>
    </location>
</feature>
<dbReference type="Gene3D" id="3.30.420.10">
    <property type="entry name" value="Ribonuclease H-like superfamily/Ribonuclease H"/>
    <property type="match status" value="1"/>
</dbReference>
<reference evidence="4 5" key="1">
    <citation type="journal article" date="2015" name="Genome Announc.">
        <title>Draft Genome Sequence of Filamentous Marine Cyanobacterium Lyngbya confervoides Strain BDU141951.</title>
        <authorList>
            <person name="Chandrababunaidu M.M."/>
            <person name="Sen D."/>
            <person name="Tripathy S."/>
        </authorList>
    </citation>
    <scope>NUCLEOTIDE SEQUENCE [LARGE SCALE GENOMIC DNA]</scope>
    <source>
        <strain evidence="4 5">BDU141951</strain>
    </source>
</reference>
<dbReference type="Pfam" id="PF18309">
    <property type="entry name" value="PAZ_3"/>
    <property type="match status" value="1"/>
</dbReference>
<dbReference type="Gene3D" id="2.170.260.50">
    <property type="match status" value="1"/>
</dbReference>
<dbReference type="SMART" id="SM00950">
    <property type="entry name" value="Piwi"/>
    <property type="match status" value="1"/>
</dbReference>
<dbReference type="InterPro" id="IPR036397">
    <property type="entry name" value="RNaseH_sf"/>
</dbReference>
<gene>
    <name evidence="4" type="ORF">QQ91_0010040</name>
</gene>
<keyword evidence="5" id="KW-1185">Reference proteome</keyword>
<comment type="caution">
    <text evidence="4">The sequence shown here is derived from an EMBL/GenBank/DDBJ whole genome shotgun (WGS) entry which is preliminary data.</text>
</comment>
<name>A0ABD4T3D6_9CYAN</name>
<evidence type="ECO:0000256" key="1">
    <source>
        <dbReference type="ARBA" id="ARBA00035012"/>
    </source>
</evidence>
<geneLocation type="plasmid" evidence="4">
    <name>unnamed17</name>
</geneLocation>
<dbReference type="Gene3D" id="3.40.50.2300">
    <property type="match status" value="1"/>
</dbReference>
<organism evidence="4 5">
    <name type="scientific">Lyngbya confervoides BDU141951</name>
    <dbReference type="NCBI Taxonomy" id="1574623"/>
    <lineage>
        <taxon>Bacteria</taxon>
        <taxon>Bacillati</taxon>
        <taxon>Cyanobacteriota</taxon>
        <taxon>Cyanophyceae</taxon>
        <taxon>Oscillatoriophycideae</taxon>
        <taxon>Oscillatoriales</taxon>
        <taxon>Microcoleaceae</taxon>
        <taxon>Lyngbya</taxon>
    </lineage>
</organism>
<dbReference type="InterPro" id="IPR040895">
    <property type="entry name" value="Ago_PAZ"/>
</dbReference>
<sequence>MNQRPEVYLNRFPVRSLDEDDLRVFRYRYFFEESPENSDIYKAVGRILYQIGYVAGARLDSGIITSAPIEEDRLQGEGWHLQFVDEMQLKPESSVERKALEQIFRKHLRQELQKIKGQKVERAGEGLVWWDESKIESSGDGWQVLKGALVDVAIDENGQLNLEIDTHYRFYSPWTLHQWLTRYPDVPVNFVRNVGSDISWYFLEGSEERPEDIDIKDLGITLADYHRNKGVSEQIIQDSFVVYVRSTRKWGAKQDRVAHLSKLLQPSVSMEVLSYVAEQGDRDAENVLTGVRKSINERLSKGQGIAKFISKKIYGLESSEVSPQKRIATLFTSHSLIARNESEVKRANDALNKGCLRTGETQFGYLNLLQEDNDWPEAVKNQLSKVAKASGVSLELSHRFHRRDLPESDMERRRFWSSISDLNIKTMLVVSPMLGNARKAQFRREALQAGIALQFMRPMRGLDQYRAANVTLGLLVKAGWQPIGMKMPADPQAADLCIGFDAGTNKKLFYGTSAFAVLANGQSLGWEIPEAQLGESFSSQAIWEATSSIVERFYRLNNRNPGRIFLLRDGFVRDQEFDYTINNLEAENIAVDLLEVHKSGAGRMAKRLQNDVFHEVDPGTGFSIADDAFRIVTSQAHAGGSARPLEVVKIHGDASLRLLANEIFALSQFHPASAFRSSRLPMPLHYADRMIKEVQRLGQLSILHGIDRQKLFFA</sequence>
<evidence type="ECO:0000256" key="2">
    <source>
        <dbReference type="ARBA" id="ARBA00035032"/>
    </source>
</evidence>
<accession>A0ABD4T3D6</accession>
<proteinExistence type="inferred from homology"/>
<dbReference type="SUPFAM" id="SSF53098">
    <property type="entry name" value="Ribonuclease H-like"/>
    <property type="match status" value="1"/>
</dbReference>
<dbReference type="AlphaFoldDB" id="A0ABD4T3D6"/>
<comment type="similarity">
    <text evidence="1">Belongs to the argonaute family. Long pAgo subfamily.</text>
</comment>
<evidence type="ECO:0000313" key="4">
    <source>
        <dbReference type="EMBL" id="MCM1983161.1"/>
    </source>
</evidence>
<dbReference type="InterPro" id="IPR003165">
    <property type="entry name" value="Piwi"/>
</dbReference>
<protein>
    <recommendedName>
        <fullName evidence="2">Protein argonaute</fullName>
    </recommendedName>
</protein>
<dbReference type="RefSeq" id="WP_039723517.1">
    <property type="nucleotide sequence ID" value="NZ_JTHE03000057.1"/>
</dbReference>
<dbReference type="Pfam" id="PF02171">
    <property type="entry name" value="Piwi"/>
    <property type="match status" value="1"/>
</dbReference>
<evidence type="ECO:0000259" key="3">
    <source>
        <dbReference type="SMART" id="SM00950"/>
    </source>
</evidence>